<evidence type="ECO:0000256" key="1">
    <source>
        <dbReference type="SAM" id="MobiDB-lite"/>
    </source>
</evidence>
<reference evidence="2" key="1">
    <citation type="journal article" date="2020" name="Stud. Mycol.">
        <title>101 Dothideomycetes genomes: a test case for predicting lifestyles and emergence of pathogens.</title>
        <authorList>
            <person name="Haridas S."/>
            <person name="Albert R."/>
            <person name="Binder M."/>
            <person name="Bloem J."/>
            <person name="Labutti K."/>
            <person name="Salamov A."/>
            <person name="Andreopoulos B."/>
            <person name="Baker S."/>
            <person name="Barry K."/>
            <person name="Bills G."/>
            <person name="Bluhm B."/>
            <person name="Cannon C."/>
            <person name="Castanera R."/>
            <person name="Culley D."/>
            <person name="Daum C."/>
            <person name="Ezra D."/>
            <person name="Gonzalez J."/>
            <person name="Henrissat B."/>
            <person name="Kuo A."/>
            <person name="Liang C."/>
            <person name="Lipzen A."/>
            <person name="Lutzoni F."/>
            <person name="Magnuson J."/>
            <person name="Mondo S."/>
            <person name="Nolan M."/>
            <person name="Ohm R."/>
            <person name="Pangilinan J."/>
            <person name="Park H.-J."/>
            <person name="Ramirez L."/>
            <person name="Alfaro M."/>
            <person name="Sun H."/>
            <person name="Tritt A."/>
            <person name="Yoshinaga Y."/>
            <person name="Zwiers L.-H."/>
            <person name="Turgeon B."/>
            <person name="Goodwin S."/>
            <person name="Spatafora J."/>
            <person name="Crous P."/>
            <person name="Grigoriev I."/>
        </authorList>
    </citation>
    <scope>NUCLEOTIDE SEQUENCE</scope>
    <source>
        <strain evidence="2">CBS 379.55</strain>
    </source>
</reference>
<dbReference type="Proteomes" id="UP000800097">
    <property type="component" value="Unassembled WGS sequence"/>
</dbReference>
<evidence type="ECO:0000313" key="2">
    <source>
        <dbReference type="EMBL" id="KAF2272999.1"/>
    </source>
</evidence>
<accession>A0A6A6JCT4</accession>
<proteinExistence type="predicted"/>
<dbReference type="EMBL" id="ML986514">
    <property type="protein sequence ID" value="KAF2272999.1"/>
    <property type="molecule type" value="Genomic_DNA"/>
</dbReference>
<feature type="region of interest" description="Disordered" evidence="1">
    <location>
        <begin position="50"/>
        <end position="74"/>
    </location>
</feature>
<dbReference type="AlphaFoldDB" id="A0A6A6JCT4"/>
<dbReference type="GeneID" id="54554374"/>
<sequence length="257" mass="28008">MGRGYGYDMSYDRLGAIAGHRLAQEQAVVREKAAILAVLDAKAKADLVKKREAARKKAAERRGHEREKKARAKAKKDLEQASAKLQRVHNEELMAQRFKTEDEDSSMLPFIKEEEEDNMDFNFQDDNADSDVMAVDRTGIEAPPNSYVEESAFESAAFVNAMGSTIIRRNSAIATSGTTDDHASVNSSVGNSTLSTSATVSAYAYANISAGTNGFGGTGHRANGYYDNSAFDEAFYFNEGPGSKYANGREVAMGSYY</sequence>
<gene>
    <name evidence="2" type="ORF">EI97DRAFT_461442</name>
</gene>
<protein>
    <submittedName>
        <fullName evidence="2">Uncharacterized protein</fullName>
    </submittedName>
</protein>
<feature type="compositionally biased region" description="Basic and acidic residues" evidence="1">
    <location>
        <begin position="50"/>
        <end position="68"/>
    </location>
</feature>
<keyword evidence="3" id="KW-1185">Reference proteome</keyword>
<name>A0A6A6JCT4_WESOR</name>
<evidence type="ECO:0000313" key="3">
    <source>
        <dbReference type="Proteomes" id="UP000800097"/>
    </source>
</evidence>
<dbReference type="RefSeq" id="XP_033650538.1">
    <property type="nucleotide sequence ID" value="XM_033801199.1"/>
</dbReference>
<organism evidence="2 3">
    <name type="scientific">Westerdykella ornata</name>
    <dbReference type="NCBI Taxonomy" id="318751"/>
    <lineage>
        <taxon>Eukaryota</taxon>
        <taxon>Fungi</taxon>
        <taxon>Dikarya</taxon>
        <taxon>Ascomycota</taxon>
        <taxon>Pezizomycotina</taxon>
        <taxon>Dothideomycetes</taxon>
        <taxon>Pleosporomycetidae</taxon>
        <taxon>Pleosporales</taxon>
        <taxon>Sporormiaceae</taxon>
        <taxon>Westerdykella</taxon>
    </lineage>
</organism>